<proteinExistence type="predicted"/>
<gene>
    <name evidence="1" type="ORF">F4821DRAFT_248645</name>
</gene>
<reference evidence="1 2" key="1">
    <citation type="journal article" date="2022" name="New Phytol.">
        <title>Ecological generalism drives hyperdiversity of secondary metabolite gene clusters in xylarialean endophytes.</title>
        <authorList>
            <person name="Franco M.E.E."/>
            <person name="Wisecaver J.H."/>
            <person name="Arnold A.E."/>
            <person name="Ju Y.M."/>
            <person name="Slot J.C."/>
            <person name="Ahrendt S."/>
            <person name="Moore L.P."/>
            <person name="Eastman K.E."/>
            <person name="Scott K."/>
            <person name="Konkel Z."/>
            <person name="Mondo S.J."/>
            <person name="Kuo A."/>
            <person name="Hayes R.D."/>
            <person name="Haridas S."/>
            <person name="Andreopoulos B."/>
            <person name="Riley R."/>
            <person name="LaButti K."/>
            <person name="Pangilinan J."/>
            <person name="Lipzen A."/>
            <person name="Amirebrahimi M."/>
            <person name="Yan J."/>
            <person name="Adam C."/>
            <person name="Keymanesh K."/>
            <person name="Ng V."/>
            <person name="Louie K."/>
            <person name="Northen T."/>
            <person name="Drula E."/>
            <person name="Henrissat B."/>
            <person name="Hsieh H.M."/>
            <person name="Youens-Clark K."/>
            <person name="Lutzoni F."/>
            <person name="Miadlikowska J."/>
            <person name="Eastwood D.C."/>
            <person name="Hamelin R.C."/>
            <person name="Grigoriev I.V."/>
            <person name="U'Ren J.M."/>
        </authorList>
    </citation>
    <scope>NUCLEOTIDE SEQUENCE [LARGE SCALE GENOMIC DNA]</scope>
    <source>
        <strain evidence="1 2">ER1909</strain>
    </source>
</reference>
<sequence>MESFDVEGSCSLCGAPSAFGSCKQCKCAYYCSPLCQILDWQIHGLLCAAFSKFKHKKRPSKNHYRAILFPADQEEPRLIWLLCRWHREEGRKRDQYPDVEPFIGTDTFTNIEPIIKGSDSIYVCYRDTFLIDGSHHNKSVAAITATELQLPYNWRGPFIAYGKKGLGLGPAACRDLDMDDFRYVTEFFLSRGIPLELERPAKRSICDRCLVM</sequence>
<accession>A0ACC0CN03</accession>
<dbReference type="EMBL" id="MU394388">
    <property type="protein sequence ID" value="KAI6081698.1"/>
    <property type="molecule type" value="Genomic_DNA"/>
</dbReference>
<name>A0ACC0CN03_9PEZI</name>
<evidence type="ECO:0000313" key="2">
    <source>
        <dbReference type="Proteomes" id="UP001497680"/>
    </source>
</evidence>
<comment type="caution">
    <text evidence="1">The sequence shown here is derived from an EMBL/GenBank/DDBJ whole genome shotgun (WGS) entry which is preliminary data.</text>
</comment>
<organism evidence="1 2">
    <name type="scientific">Hypoxylon rubiginosum</name>
    <dbReference type="NCBI Taxonomy" id="110542"/>
    <lineage>
        <taxon>Eukaryota</taxon>
        <taxon>Fungi</taxon>
        <taxon>Dikarya</taxon>
        <taxon>Ascomycota</taxon>
        <taxon>Pezizomycotina</taxon>
        <taxon>Sordariomycetes</taxon>
        <taxon>Xylariomycetidae</taxon>
        <taxon>Xylariales</taxon>
        <taxon>Hypoxylaceae</taxon>
        <taxon>Hypoxylon</taxon>
    </lineage>
</organism>
<evidence type="ECO:0000313" key="1">
    <source>
        <dbReference type="EMBL" id="KAI6081698.1"/>
    </source>
</evidence>
<dbReference type="Proteomes" id="UP001497680">
    <property type="component" value="Unassembled WGS sequence"/>
</dbReference>
<keyword evidence="2" id="KW-1185">Reference proteome</keyword>
<protein>
    <submittedName>
        <fullName evidence="1">Uncharacterized protein</fullName>
    </submittedName>
</protein>